<proteinExistence type="predicted"/>
<dbReference type="WBParaSite" id="ACAC_0000311201-mRNA-1">
    <property type="protein sequence ID" value="ACAC_0000311201-mRNA-1"/>
    <property type="gene ID" value="ACAC_0000311201"/>
</dbReference>
<reference evidence="1" key="1">
    <citation type="submission" date="2012-09" db="EMBL/GenBank/DDBJ databases">
        <authorList>
            <person name="Martin A.A."/>
        </authorList>
    </citation>
    <scope>NUCLEOTIDE SEQUENCE</scope>
</reference>
<organism evidence="1 2">
    <name type="scientific">Angiostrongylus cantonensis</name>
    <name type="common">Rat lungworm</name>
    <dbReference type="NCBI Taxonomy" id="6313"/>
    <lineage>
        <taxon>Eukaryota</taxon>
        <taxon>Metazoa</taxon>
        <taxon>Ecdysozoa</taxon>
        <taxon>Nematoda</taxon>
        <taxon>Chromadorea</taxon>
        <taxon>Rhabditida</taxon>
        <taxon>Rhabditina</taxon>
        <taxon>Rhabditomorpha</taxon>
        <taxon>Strongyloidea</taxon>
        <taxon>Metastrongylidae</taxon>
        <taxon>Angiostrongylus</taxon>
    </lineage>
</organism>
<keyword evidence="1" id="KW-1185">Reference proteome</keyword>
<evidence type="ECO:0000313" key="2">
    <source>
        <dbReference type="WBParaSite" id="ACAC_0000311201-mRNA-1"/>
    </source>
</evidence>
<dbReference type="AlphaFoldDB" id="A0A0K0CZG3"/>
<evidence type="ECO:0000313" key="1">
    <source>
        <dbReference type="Proteomes" id="UP000035642"/>
    </source>
</evidence>
<sequence length="138" mass="16059">LLETDVDECPIVLEETNLKTYDLPAIFPMIIGENLKVSTSRLLMIDGHMWFHAGRNKNITFKTSGDGSIFIDRTDISKLPELVRDLFNIYFKYFYLNLIRFLLATQLNQKSAFRGKQRDSKTIRSFERGTKKLFLSSK</sequence>
<accession>A0A0K0CZG3</accession>
<name>A0A0K0CZG3_ANGCA</name>
<dbReference type="Proteomes" id="UP000035642">
    <property type="component" value="Unassembled WGS sequence"/>
</dbReference>
<reference evidence="2" key="2">
    <citation type="submission" date="2017-02" db="UniProtKB">
        <authorList>
            <consortium name="WormBaseParasite"/>
        </authorList>
    </citation>
    <scope>IDENTIFICATION</scope>
</reference>
<dbReference type="STRING" id="6313.A0A0K0CZG3"/>
<protein>
    <submittedName>
        <fullName evidence="2">BPI2 domain-containing protein</fullName>
    </submittedName>
</protein>